<sequence length="92" mass="10513">MFSYYEGRAWDALASPSNAHTGPRSPFPAVLGLFRLVRVSHLPSGARPRAVRGTLSRHLATHTPVLDHRFRSYWVYSAWYASPIYLRERDQG</sequence>
<name>A0AAV7R1S1_PLEWA</name>
<reference evidence="1" key="1">
    <citation type="journal article" date="2022" name="bioRxiv">
        <title>Sequencing and chromosome-scale assembly of the giantPleurodeles waltlgenome.</title>
        <authorList>
            <person name="Brown T."/>
            <person name="Elewa A."/>
            <person name="Iarovenko S."/>
            <person name="Subramanian E."/>
            <person name="Araus A.J."/>
            <person name="Petzold A."/>
            <person name="Susuki M."/>
            <person name="Suzuki K.-i.T."/>
            <person name="Hayashi T."/>
            <person name="Toyoda A."/>
            <person name="Oliveira C."/>
            <person name="Osipova E."/>
            <person name="Leigh N.D."/>
            <person name="Simon A."/>
            <person name="Yun M.H."/>
        </authorList>
    </citation>
    <scope>NUCLEOTIDE SEQUENCE</scope>
    <source>
        <strain evidence="1">20211129_DDA</strain>
        <tissue evidence="1">Liver</tissue>
    </source>
</reference>
<comment type="caution">
    <text evidence="1">The sequence shown here is derived from an EMBL/GenBank/DDBJ whole genome shotgun (WGS) entry which is preliminary data.</text>
</comment>
<protein>
    <submittedName>
        <fullName evidence="1">Uncharacterized protein</fullName>
    </submittedName>
</protein>
<accession>A0AAV7R1S1</accession>
<proteinExistence type="predicted"/>
<dbReference type="Proteomes" id="UP001066276">
    <property type="component" value="Chromosome 6"/>
</dbReference>
<evidence type="ECO:0000313" key="2">
    <source>
        <dbReference type="Proteomes" id="UP001066276"/>
    </source>
</evidence>
<organism evidence="1 2">
    <name type="scientific">Pleurodeles waltl</name>
    <name type="common">Iberian ribbed newt</name>
    <dbReference type="NCBI Taxonomy" id="8319"/>
    <lineage>
        <taxon>Eukaryota</taxon>
        <taxon>Metazoa</taxon>
        <taxon>Chordata</taxon>
        <taxon>Craniata</taxon>
        <taxon>Vertebrata</taxon>
        <taxon>Euteleostomi</taxon>
        <taxon>Amphibia</taxon>
        <taxon>Batrachia</taxon>
        <taxon>Caudata</taxon>
        <taxon>Salamandroidea</taxon>
        <taxon>Salamandridae</taxon>
        <taxon>Pleurodelinae</taxon>
        <taxon>Pleurodeles</taxon>
    </lineage>
</organism>
<gene>
    <name evidence="1" type="ORF">NDU88_012485</name>
</gene>
<evidence type="ECO:0000313" key="1">
    <source>
        <dbReference type="EMBL" id="KAJ1146205.1"/>
    </source>
</evidence>
<dbReference type="AlphaFoldDB" id="A0AAV7R1S1"/>
<dbReference type="EMBL" id="JANPWB010000010">
    <property type="protein sequence ID" value="KAJ1146205.1"/>
    <property type="molecule type" value="Genomic_DNA"/>
</dbReference>
<keyword evidence="2" id="KW-1185">Reference proteome</keyword>